<evidence type="ECO:0000256" key="2">
    <source>
        <dbReference type="ARBA" id="ARBA00022737"/>
    </source>
</evidence>
<dbReference type="SUPFAM" id="SSF90229">
    <property type="entry name" value="CCCH zinc finger"/>
    <property type="match status" value="1"/>
</dbReference>
<keyword evidence="9" id="KW-1185">Reference proteome</keyword>
<evidence type="ECO:0000313" key="9">
    <source>
        <dbReference type="Proteomes" id="UP000222542"/>
    </source>
</evidence>
<dbReference type="AlphaFoldDB" id="A0A2G3AJE2"/>
<dbReference type="SMART" id="SM00322">
    <property type="entry name" value="KH"/>
    <property type="match status" value="1"/>
</dbReference>
<dbReference type="InterPro" id="IPR004087">
    <property type="entry name" value="KH_dom"/>
</dbReference>
<dbReference type="CDD" id="cd22464">
    <property type="entry name" value="KH-I_AtC3H36_like"/>
    <property type="match status" value="1"/>
</dbReference>
<dbReference type="GO" id="GO:0010468">
    <property type="term" value="P:regulation of gene expression"/>
    <property type="evidence" value="ECO:0000318"/>
    <property type="project" value="GO_Central"/>
</dbReference>
<dbReference type="InterPro" id="IPR004088">
    <property type="entry name" value="KH_dom_type_1"/>
</dbReference>
<evidence type="ECO:0000256" key="6">
    <source>
        <dbReference type="PROSITE-ProRule" id="PRU00723"/>
    </source>
</evidence>
<evidence type="ECO:0000259" key="7">
    <source>
        <dbReference type="PROSITE" id="PS50103"/>
    </source>
</evidence>
<evidence type="ECO:0000313" key="8">
    <source>
        <dbReference type="EMBL" id="PHT94357.1"/>
    </source>
</evidence>
<dbReference type="GO" id="GO:0008270">
    <property type="term" value="F:zinc ion binding"/>
    <property type="evidence" value="ECO:0007669"/>
    <property type="project" value="UniProtKB-KW"/>
</dbReference>
<feature type="domain" description="C3H1-type" evidence="7">
    <location>
        <begin position="55"/>
        <end position="83"/>
    </location>
</feature>
<keyword evidence="5" id="KW-0694">RNA-binding</keyword>
<organism evidence="8 9">
    <name type="scientific">Capsicum annuum</name>
    <name type="common">Capsicum pepper</name>
    <dbReference type="NCBI Taxonomy" id="4072"/>
    <lineage>
        <taxon>Eukaryota</taxon>
        <taxon>Viridiplantae</taxon>
        <taxon>Streptophyta</taxon>
        <taxon>Embryophyta</taxon>
        <taxon>Tracheophyta</taxon>
        <taxon>Spermatophyta</taxon>
        <taxon>Magnoliopsida</taxon>
        <taxon>eudicotyledons</taxon>
        <taxon>Gunneridae</taxon>
        <taxon>Pentapetalae</taxon>
        <taxon>asterids</taxon>
        <taxon>lamiids</taxon>
        <taxon>Solanales</taxon>
        <taxon>Solanaceae</taxon>
        <taxon>Solanoideae</taxon>
        <taxon>Capsiceae</taxon>
        <taxon>Capsicum</taxon>
    </lineage>
</organism>
<dbReference type="GO" id="GO:0005737">
    <property type="term" value="C:cytoplasm"/>
    <property type="evidence" value="ECO:0000318"/>
    <property type="project" value="GO_Central"/>
</dbReference>
<dbReference type="PROSITE" id="PS50084">
    <property type="entry name" value="KH_TYPE_1"/>
    <property type="match status" value="1"/>
</dbReference>
<dbReference type="InterPro" id="IPR036612">
    <property type="entry name" value="KH_dom_type_1_sf"/>
</dbReference>
<keyword evidence="4 6" id="KW-0862">Zinc</keyword>
<evidence type="ECO:0000256" key="1">
    <source>
        <dbReference type="ARBA" id="ARBA00022723"/>
    </source>
</evidence>
<dbReference type="Pfam" id="PF00013">
    <property type="entry name" value="KH_1"/>
    <property type="match status" value="1"/>
</dbReference>
<dbReference type="PROSITE" id="PS50103">
    <property type="entry name" value="ZF_C3H1"/>
    <property type="match status" value="1"/>
</dbReference>
<evidence type="ECO:0000256" key="5">
    <source>
        <dbReference type="PROSITE-ProRule" id="PRU00117"/>
    </source>
</evidence>
<sequence length="375" mass="41800">MESEFIALDKTGEEAEWLRDFLEDILYWPKPVAPVCIHCDCQAAIGRAGSMMYNAVKTRLCSKYNTAEGCKFGEKCRFAHGDWELGRPAAPLHEESHGMFQMHGRYGSRPETNPAGLGAAASFGSSATAKISVDASLAGRIIGKGGVNSKQICRVTGAKLSIRDHELDPNLRNIELEGTIDQLEQASRMVRELIQSVTTSVAPPKNTSSSATTNNNQGLGEADAIAMYTKSGTGNTRYPPDYPKFGQKDTRINSDNMNKFRRRPATYNIVIQDWSQPGATNHKTYDKSVLDTNILKHTGKLKQVVLPNGELNKFDPDFCIFQDLFTGKVKEIDKHYDGLYYLAGHNTTKEQKTNHLNLVVKEDISLWHKRMRHAF</sequence>
<reference evidence="8 9" key="2">
    <citation type="journal article" date="2017" name="Genome Biol.">
        <title>New reference genome sequences of hot pepper reveal the massive evolution of plant disease-resistance genes by retroduplication.</title>
        <authorList>
            <person name="Kim S."/>
            <person name="Park J."/>
            <person name="Yeom S.I."/>
            <person name="Kim Y.M."/>
            <person name="Seo E."/>
            <person name="Kim K.T."/>
            <person name="Kim M.S."/>
            <person name="Lee J.M."/>
            <person name="Cheong K."/>
            <person name="Shin H.S."/>
            <person name="Kim S.B."/>
            <person name="Han K."/>
            <person name="Lee J."/>
            <person name="Park M."/>
            <person name="Lee H.A."/>
            <person name="Lee H.Y."/>
            <person name="Lee Y."/>
            <person name="Oh S."/>
            <person name="Lee J.H."/>
            <person name="Choi E."/>
            <person name="Choi E."/>
            <person name="Lee S.E."/>
            <person name="Jeon J."/>
            <person name="Kim H."/>
            <person name="Choi G."/>
            <person name="Song H."/>
            <person name="Lee J."/>
            <person name="Lee S.C."/>
            <person name="Kwon J.K."/>
            <person name="Lee H.Y."/>
            <person name="Koo N."/>
            <person name="Hong Y."/>
            <person name="Kim R.W."/>
            <person name="Kang W.H."/>
            <person name="Huh J.H."/>
            <person name="Kang B.C."/>
            <person name="Yang T.J."/>
            <person name="Lee Y.H."/>
            <person name="Bennetzen J.L."/>
            <person name="Choi D."/>
        </authorList>
    </citation>
    <scope>NUCLEOTIDE SEQUENCE [LARGE SCALE GENOMIC DNA]</scope>
    <source>
        <strain evidence="9">cv. CM334</strain>
    </source>
</reference>
<proteinExistence type="predicted"/>
<dbReference type="EMBL" id="AYRZ02000001">
    <property type="protein sequence ID" value="PHT94357.1"/>
    <property type="molecule type" value="Genomic_DNA"/>
</dbReference>
<keyword evidence="3 6" id="KW-0863">Zinc-finger</keyword>
<dbReference type="SUPFAM" id="SSF54791">
    <property type="entry name" value="Eukaryotic type KH-domain (KH-domain type I)"/>
    <property type="match status" value="1"/>
</dbReference>
<evidence type="ECO:0000256" key="3">
    <source>
        <dbReference type="ARBA" id="ARBA00022771"/>
    </source>
</evidence>
<reference evidence="8 9" key="1">
    <citation type="journal article" date="2014" name="Nat. Genet.">
        <title>Genome sequence of the hot pepper provides insights into the evolution of pungency in Capsicum species.</title>
        <authorList>
            <person name="Kim S."/>
            <person name="Park M."/>
            <person name="Yeom S.I."/>
            <person name="Kim Y.M."/>
            <person name="Lee J.M."/>
            <person name="Lee H.A."/>
            <person name="Seo E."/>
            <person name="Choi J."/>
            <person name="Cheong K."/>
            <person name="Kim K.T."/>
            <person name="Jung K."/>
            <person name="Lee G.W."/>
            <person name="Oh S.K."/>
            <person name="Bae C."/>
            <person name="Kim S.B."/>
            <person name="Lee H.Y."/>
            <person name="Kim S.Y."/>
            <person name="Kim M.S."/>
            <person name="Kang B.C."/>
            <person name="Jo Y.D."/>
            <person name="Yang H.B."/>
            <person name="Jeong H.J."/>
            <person name="Kang W.H."/>
            <person name="Kwon J.K."/>
            <person name="Shin C."/>
            <person name="Lim J.Y."/>
            <person name="Park J.H."/>
            <person name="Huh J.H."/>
            <person name="Kim J.S."/>
            <person name="Kim B.D."/>
            <person name="Cohen O."/>
            <person name="Paran I."/>
            <person name="Suh M.C."/>
            <person name="Lee S.B."/>
            <person name="Kim Y.K."/>
            <person name="Shin Y."/>
            <person name="Noh S.J."/>
            <person name="Park J."/>
            <person name="Seo Y.S."/>
            <person name="Kwon S.Y."/>
            <person name="Kim H.A."/>
            <person name="Park J.M."/>
            <person name="Kim H.J."/>
            <person name="Choi S.B."/>
            <person name="Bosland P.W."/>
            <person name="Reeves G."/>
            <person name="Jo S.H."/>
            <person name="Lee B.W."/>
            <person name="Cho H.T."/>
            <person name="Choi H.S."/>
            <person name="Lee M.S."/>
            <person name="Yu Y."/>
            <person name="Do Choi Y."/>
            <person name="Park B.S."/>
            <person name="van Deynze A."/>
            <person name="Ashrafi H."/>
            <person name="Hill T."/>
            <person name="Kim W.T."/>
            <person name="Pai H.S."/>
            <person name="Ahn H.K."/>
            <person name="Yeam I."/>
            <person name="Giovannoni J.J."/>
            <person name="Rose J.K."/>
            <person name="Sorensen I."/>
            <person name="Lee S.J."/>
            <person name="Kim R.W."/>
            <person name="Choi I.Y."/>
            <person name="Choi B.S."/>
            <person name="Lim J.S."/>
            <person name="Lee Y.H."/>
            <person name="Choi D."/>
        </authorList>
    </citation>
    <scope>NUCLEOTIDE SEQUENCE [LARGE SCALE GENOMIC DNA]</scope>
    <source>
        <strain evidence="9">cv. CM334</strain>
    </source>
</reference>
<dbReference type="PANTHER" id="PTHR10288">
    <property type="entry name" value="KH DOMAIN CONTAINING RNA BINDING PROTEIN"/>
    <property type="match status" value="1"/>
</dbReference>
<keyword evidence="2" id="KW-0677">Repeat</keyword>
<dbReference type="Proteomes" id="UP000222542">
    <property type="component" value="Unassembled WGS sequence"/>
</dbReference>
<evidence type="ECO:0000256" key="4">
    <source>
        <dbReference type="ARBA" id="ARBA00022833"/>
    </source>
</evidence>
<dbReference type="InterPro" id="IPR000571">
    <property type="entry name" value="Znf_CCCH"/>
</dbReference>
<comment type="caution">
    <text evidence="8">The sequence shown here is derived from an EMBL/GenBank/DDBJ whole genome shotgun (WGS) entry which is preliminary data.</text>
</comment>
<dbReference type="SMART" id="SM00356">
    <property type="entry name" value="ZnF_C3H1"/>
    <property type="match status" value="1"/>
</dbReference>
<dbReference type="GO" id="GO:0003729">
    <property type="term" value="F:mRNA binding"/>
    <property type="evidence" value="ECO:0000318"/>
    <property type="project" value="GO_Central"/>
</dbReference>
<dbReference type="InterPro" id="IPR036855">
    <property type="entry name" value="Znf_CCCH_sf"/>
</dbReference>
<dbReference type="Gramene" id="PHT94357">
    <property type="protein sequence ID" value="PHT94357"/>
    <property type="gene ID" value="T459_02239"/>
</dbReference>
<protein>
    <submittedName>
        <fullName evidence="8">Zinc finger CCCH domain-containing protein 14</fullName>
    </submittedName>
</protein>
<dbReference type="Pfam" id="PF00642">
    <property type="entry name" value="zf-CCCH"/>
    <property type="match status" value="1"/>
</dbReference>
<accession>A0A2G3AJE2</accession>
<keyword evidence="1 6" id="KW-0479">Metal-binding</keyword>
<dbReference type="Gene3D" id="3.30.1370.10">
    <property type="entry name" value="K Homology domain, type 1"/>
    <property type="match status" value="1"/>
</dbReference>
<dbReference type="Gene3D" id="4.10.1000.10">
    <property type="entry name" value="Zinc finger, CCCH-type"/>
    <property type="match status" value="1"/>
</dbReference>
<name>A0A2G3AJE2_CAPAN</name>
<dbReference type="STRING" id="4072.A0A2G3AJE2"/>
<feature type="zinc finger region" description="C3H1-type" evidence="6">
    <location>
        <begin position="55"/>
        <end position="83"/>
    </location>
</feature>
<gene>
    <name evidence="8" type="ORF">T459_02239</name>
</gene>